<sequence>MNAEKKASRKQQNKDRTNRKAKFERRQAIASVMIEVHEKKGDVQGLQFWREVLEAVDILTIGGMSDEEEVTEENERVRLVKDLDFRHPDFRELFRRVDNVRTRNPSIFRNIGRKRMRRVYVPEMTSRQPPPNMPSSYYCQEYLDSMNQGEVPNVKFQKDSDFTIPR</sequence>
<dbReference type="EMBL" id="JANVFU010000022">
    <property type="protein sequence ID" value="KAJ3738830.1"/>
    <property type="molecule type" value="Genomic_DNA"/>
</dbReference>
<gene>
    <name evidence="2" type="ORF">DFH05DRAFT_1530986</name>
</gene>
<evidence type="ECO:0000313" key="2">
    <source>
        <dbReference type="EMBL" id="KAJ3738830.1"/>
    </source>
</evidence>
<proteinExistence type="predicted"/>
<dbReference type="AlphaFoldDB" id="A0A9W8NQM5"/>
<reference evidence="2 3" key="1">
    <citation type="journal article" date="2023" name="Proc. Natl. Acad. Sci. U.S.A.">
        <title>A global phylogenomic analysis of the shiitake genus Lentinula.</title>
        <authorList>
            <person name="Sierra-Patev S."/>
            <person name="Min B."/>
            <person name="Naranjo-Ortiz M."/>
            <person name="Looney B."/>
            <person name="Konkel Z."/>
            <person name="Slot J.C."/>
            <person name="Sakamoto Y."/>
            <person name="Steenwyk J.L."/>
            <person name="Rokas A."/>
            <person name="Carro J."/>
            <person name="Camarero S."/>
            <person name="Ferreira P."/>
            <person name="Molpeceres G."/>
            <person name="Ruiz-Duenas F.J."/>
            <person name="Serrano A."/>
            <person name="Henrissat B."/>
            <person name="Drula E."/>
            <person name="Hughes K.W."/>
            <person name="Mata J.L."/>
            <person name="Ishikawa N.K."/>
            <person name="Vargas-Isla R."/>
            <person name="Ushijima S."/>
            <person name="Smith C.A."/>
            <person name="Donoghue J."/>
            <person name="Ahrendt S."/>
            <person name="Andreopoulos W."/>
            <person name="He G."/>
            <person name="LaButti K."/>
            <person name="Lipzen A."/>
            <person name="Ng V."/>
            <person name="Riley R."/>
            <person name="Sandor L."/>
            <person name="Barry K."/>
            <person name="Martinez A.T."/>
            <person name="Xiao Y."/>
            <person name="Gibbons J.G."/>
            <person name="Terashima K."/>
            <person name="Grigoriev I.V."/>
            <person name="Hibbett D."/>
        </authorList>
    </citation>
    <scope>NUCLEOTIDE SEQUENCE [LARGE SCALE GENOMIC DNA]</scope>
    <source>
        <strain evidence="2 3">TFB7810</strain>
    </source>
</reference>
<accession>A0A9W8NQM5</accession>
<name>A0A9W8NQM5_9AGAR</name>
<organism evidence="2 3">
    <name type="scientific">Lentinula detonsa</name>
    <dbReference type="NCBI Taxonomy" id="2804962"/>
    <lineage>
        <taxon>Eukaryota</taxon>
        <taxon>Fungi</taxon>
        <taxon>Dikarya</taxon>
        <taxon>Basidiomycota</taxon>
        <taxon>Agaricomycotina</taxon>
        <taxon>Agaricomycetes</taxon>
        <taxon>Agaricomycetidae</taxon>
        <taxon>Agaricales</taxon>
        <taxon>Marasmiineae</taxon>
        <taxon>Omphalotaceae</taxon>
        <taxon>Lentinula</taxon>
    </lineage>
</organism>
<evidence type="ECO:0000313" key="3">
    <source>
        <dbReference type="Proteomes" id="UP001142393"/>
    </source>
</evidence>
<dbReference type="Proteomes" id="UP001142393">
    <property type="component" value="Unassembled WGS sequence"/>
</dbReference>
<feature type="compositionally biased region" description="Basic and acidic residues" evidence="1">
    <location>
        <begin position="1"/>
        <end position="18"/>
    </location>
</feature>
<feature type="region of interest" description="Disordered" evidence="1">
    <location>
        <begin position="1"/>
        <end position="22"/>
    </location>
</feature>
<protein>
    <submittedName>
        <fullName evidence="2">Uncharacterized protein</fullName>
    </submittedName>
</protein>
<comment type="caution">
    <text evidence="2">The sequence shown here is derived from an EMBL/GenBank/DDBJ whole genome shotgun (WGS) entry which is preliminary data.</text>
</comment>
<evidence type="ECO:0000256" key="1">
    <source>
        <dbReference type="SAM" id="MobiDB-lite"/>
    </source>
</evidence>
<keyword evidence="3" id="KW-1185">Reference proteome</keyword>